<comment type="caution">
    <text evidence="3">The sequence shown here is derived from an EMBL/GenBank/DDBJ whole genome shotgun (WGS) entry which is preliminary data.</text>
</comment>
<dbReference type="InterPro" id="IPR029063">
    <property type="entry name" value="SAM-dependent_MTases_sf"/>
</dbReference>
<gene>
    <name evidence="3" type="ORF">ACEZDJ_22650</name>
</gene>
<evidence type="ECO:0000256" key="2">
    <source>
        <dbReference type="SAM" id="MobiDB-lite"/>
    </source>
</evidence>
<accession>A0ABV6URL7</accession>
<feature type="compositionally biased region" description="Low complexity" evidence="2">
    <location>
        <begin position="7"/>
        <end position="17"/>
    </location>
</feature>
<sequence>MTAEAQPADPTGPGDPTDPVDPRPIERQVDLGTARLLPDLDRPRGWLLTMDDAPQSYVDLDNPLHLEFEYVQRLAHAADLAALPGRPLDVLHLGGGALTLPRYLAATRPGSHQRVVELDAALIALVREQLPWTPSPGGAEVRIEVHAADARAALAASPDGSADLLVADVFGGSRIPAQLTSVEFVREAARVLRADGLYAANLADGAPLDFARSQLATVAAVFPEVCLVAEPSVLRGRRYGNLVILAGRRPFPVADLARRTAADPFPARVVHGDRLDLLRGKARPVTDATATPSPAPPDGAFNLGS</sequence>
<keyword evidence="1" id="KW-0620">Polyamine biosynthesis</keyword>
<dbReference type="SUPFAM" id="SSF53335">
    <property type="entry name" value="S-adenosyl-L-methionine-dependent methyltransferases"/>
    <property type="match status" value="1"/>
</dbReference>
<feature type="region of interest" description="Disordered" evidence="2">
    <location>
        <begin position="282"/>
        <end position="305"/>
    </location>
</feature>
<evidence type="ECO:0000313" key="4">
    <source>
        <dbReference type="Proteomes" id="UP001592528"/>
    </source>
</evidence>
<dbReference type="RefSeq" id="WP_051725497.1">
    <property type="nucleotide sequence ID" value="NZ_JBHEZZ010000013.1"/>
</dbReference>
<protein>
    <submittedName>
        <fullName evidence="3">Spermidine synthase</fullName>
    </submittedName>
</protein>
<dbReference type="PANTHER" id="PTHR43317:SF1">
    <property type="entry name" value="THERMOSPERMINE SYNTHASE ACAULIS5"/>
    <property type="match status" value="1"/>
</dbReference>
<dbReference type="EMBL" id="JBHEZZ010000013">
    <property type="protein sequence ID" value="MFC1404095.1"/>
    <property type="molecule type" value="Genomic_DNA"/>
</dbReference>
<organism evidence="3 4">
    <name type="scientific">Streptacidiphilus cavernicola</name>
    <dbReference type="NCBI Taxonomy" id="3342716"/>
    <lineage>
        <taxon>Bacteria</taxon>
        <taxon>Bacillati</taxon>
        <taxon>Actinomycetota</taxon>
        <taxon>Actinomycetes</taxon>
        <taxon>Kitasatosporales</taxon>
        <taxon>Streptomycetaceae</taxon>
        <taxon>Streptacidiphilus</taxon>
    </lineage>
</organism>
<evidence type="ECO:0000313" key="3">
    <source>
        <dbReference type="EMBL" id="MFC1404095.1"/>
    </source>
</evidence>
<feature type="region of interest" description="Disordered" evidence="2">
    <location>
        <begin position="1"/>
        <end position="25"/>
    </location>
</feature>
<proteinExistence type="predicted"/>
<name>A0ABV6URL7_9ACTN</name>
<dbReference type="Pfam" id="PF01564">
    <property type="entry name" value="Spermine_synth"/>
    <property type="match status" value="1"/>
</dbReference>
<keyword evidence="4" id="KW-1185">Reference proteome</keyword>
<dbReference type="NCBIfam" id="NF037959">
    <property type="entry name" value="MFS_SpdSyn"/>
    <property type="match status" value="1"/>
</dbReference>
<dbReference type="Proteomes" id="UP001592528">
    <property type="component" value="Unassembled WGS sequence"/>
</dbReference>
<dbReference type="Gene3D" id="3.40.50.150">
    <property type="entry name" value="Vaccinia Virus protein VP39"/>
    <property type="match status" value="1"/>
</dbReference>
<reference evidence="3 4" key="1">
    <citation type="submission" date="2024-09" db="EMBL/GenBank/DDBJ databases">
        <authorList>
            <person name="Lee S.D."/>
        </authorList>
    </citation>
    <scope>NUCLEOTIDE SEQUENCE [LARGE SCALE GENOMIC DNA]</scope>
    <source>
        <strain evidence="3 4">N1-5</strain>
    </source>
</reference>
<evidence type="ECO:0000256" key="1">
    <source>
        <dbReference type="ARBA" id="ARBA00023115"/>
    </source>
</evidence>
<dbReference type="PANTHER" id="PTHR43317">
    <property type="entry name" value="THERMOSPERMINE SYNTHASE ACAULIS5"/>
    <property type="match status" value="1"/>
</dbReference>